<dbReference type="EMBL" id="JACOOJ010000027">
    <property type="protein sequence ID" value="MBC5633890.1"/>
    <property type="molecule type" value="Genomic_DNA"/>
</dbReference>
<organism evidence="2 3">
    <name type="scientific">Parabacteroides hominis</name>
    <dbReference type="NCBI Taxonomy" id="2763057"/>
    <lineage>
        <taxon>Bacteria</taxon>
        <taxon>Pseudomonadati</taxon>
        <taxon>Bacteroidota</taxon>
        <taxon>Bacteroidia</taxon>
        <taxon>Bacteroidales</taxon>
        <taxon>Tannerellaceae</taxon>
        <taxon>Parabacteroides</taxon>
    </lineage>
</organism>
<proteinExistence type="predicted"/>
<evidence type="ECO:0000313" key="3">
    <source>
        <dbReference type="Proteomes" id="UP000651475"/>
    </source>
</evidence>
<keyword evidence="3" id="KW-1185">Reference proteome</keyword>
<feature type="domain" description="Glycosyltransferase 2-like" evidence="1">
    <location>
        <begin position="3"/>
        <end position="53"/>
    </location>
</feature>
<dbReference type="RefSeq" id="WP_186930569.1">
    <property type="nucleotide sequence ID" value="NZ_JACOOJ010000027.1"/>
</dbReference>
<dbReference type="Proteomes" id="UP000651475">
    <property type="component" value="Unassembled WGS sequence"/>
</dbReference>
<protein>
    <submittedName>
        <fullName evidence="2">Glycosyltransferase</fullName>
    </submittedName>
</protein>
<evidence type="ECO:0000313" key="2">
    <source>
        <dbReference type="EMBL" id="MBC5633890.1"/>
    </source>
</evidence>
<dbReference type="Gene3D" id="3.90.550.10">
    <property type="entry name" value="Spore Coat Polysaccharide Biosynthesis Protein SpsA, Chain A"/>
    <property type="match status" value="1"/>
</dbReference>
<accession>A0ABR7DS81</accession>
<dbReference type="SUPFAM" id="SSF53448">
    <property type="entry name" value="Nucleotide-diphospho-sugar transferases"/>
    <property type="match status" value="1"/>
</dbReference>
<name>A0ABR7DS81_9BACT</name>
<gene>
    <name evidence="2" type="ORF">H8S65_14115</name>
</gene>
<sequence>MAELVDEAIRSILQQTFFDFEFIIIDDASDDDTSLVLRFYLDERIVLVRNNSNIGNYAC</sequence>
<evidence type="ECO:0000259" key="1">
    <source>
        <dbReference type="Pfam" id="PF00535"/>
    </source>
</evidence>
<comment type="caution">
    <text evidence="2">The sequence shown here is derived from an EMBL/GenBank/DDBJ whole genome shotgun (WGS) entry which is preliminary data.</text>
</comment>
<dbReference type="InterPro" id="IPR001173">
    <property type="entry name" value="Glyco_trans_2-like"/>
</dbReference>
<reference evidence="2 3" key="1">
    <citation type="submission" date="2020-08" db="EMBL/GenBank/DDBJ databases">
        <title>Genome public.</title>
        <authorList>
            <person name="Liu C."/>
            <person name="Sun Q."/>
        </authorList>
    </citation>
    <scope>NUCLEOTIDE SEQUENCE [LARGE SCALE GENOMIC DNA]</scope>
    <source>
        <strain evidence="2 3">NSJ-79</strain>
    </source>
</reference>
<dbReference type="InterPro" id="IPR029044">
    <property type="entry name" value="Nucleotide-diphossugar_trans"/>
</dbReference>
<dbReference type="Pfam" id="PF00535">
    <property type="entry name" value="Glycos_transf_2"/>
    <property type="match status" value="1"/>
</dbReference>